<name>A0ABP8YDF1_9MICO</name>
<protein>
    <submittedName>
        <fullName evidence="2">Uncharacterized protein</fullName>
    </submittedName>
</protein>
<accession>A0ABP8YDF1</accession>
<keyword evidence="1" id="KW-0472">Membrane</keyword>
<proteinExistence type="predicted"/>
<keyword evidence="1" id="KW-1133">Transmembrane helix</keyword>
<sequence length="57" mass="5851">MLWVGGSLVVVGVALAGRTMWVSRSRRTTGAHGLMLALGVSAACWGLLLLGVSALLD</sequence>
<comment type="caution">
    <text evidence="2">The sequence shown here is derived from an EMBL/GenBank/DDBJ whole genome shotgun (WGS) entry which is preliminary data.</text>
</comment>
<dbReference type="EMBL" id="BAABID010000006">
    <property type="protein sequence ID" value="GAA4724094.1"/>
    <property type="molecule type" value="Genomic_DNA"/>
</dbReference>
<evidence type="ECO:0000256" key="1">
    <source>
        <dbReference type="SAM" id="Phobius"/>
    </source>
</evidence>
<evidence type="ECO:0000313" key="2">
    <source>
        <dbReference type="EMBL" id="GAA4724094.1"/>
    </source>
</evidence>
<organism evidence="2 3">
    <name type="scientific">Isoptericola chiayiensis</name>
    <dbReference type="NCBI Taxonomy" id="579446"/>
    <lineage>
        <taxon>Bacteria</taxon>
        <taxon>Bacillati</taxon>
        <taxon>Actinomycetota</taxon>
        <taxon>Actinomycetes</taxon>
        <taxon>Micrococcales</taxon>
        <taxon>Promicromonosporaceae</taxon>
        <taxon>Isoptericola</taxon>
    </lineage>
</organism>
<dbReference type="Proteomes" id="UP001500956">
    <property type="component" value="Unassembled WGS sequence"/>
</dbReference>
<feature type="transmembrane region" description="Helical" evidence="1">
    <location>
        <begin position="32"/>
        <end position="56"/>
    </location>
</feature>
<keyword evidence="3" id="KW-1185">Reference proteome</keyword>
<reference evidence="3" key="1">
    <citation type="journal article" date="2019" name="Int. J. Syst. Evol. Microbiol.">
        <title>The Global Catalogue of Microorganisms (GCM) 10K type strain sequencing project: providing services to taxonomists for standard genome sequencing and annotation.</title>
        <authorList>
            <consortium name="The Broad Institute Genomics Platform"/>
            <consortium name="The Broad Institute Genome Sequencing Center for Infectious Disease"/>
            <person name="Wu L."/>
            <person name="Ma J."/>
        </authorList>
    </citation>
    <scope>NUCLEOTIDE SEQUENCE [LARGE SCALE GENOMIC DNA]</scope>
    <source>
        <strain evidence="3">JCM 18063</strain>
    </source>
</reference>
<gene>
    <name evidence="2" type="ORF">GCM10023216_12420</name>
</gene>
<evidence type="ECO:0000313" key="3">
    <source>
        <dbReference type="Proteomes" id="UP001500956"/>
    </source>
</evidence>
<dbReference type="RefSeq" id="WP_172151184.1">
    <property type="nucleotide sequence ID" value="NZ_BAABID010000006.1"/>
</dbReference>
<keyword evidence="1" id="KW-0812">Transmembrane</keyword>